<dbReference type="GO" id="GO:0016020">
    <property type="term" value="C:membrane"/>
    <property type="evidence" value="ECO:0007669"/>
    <property type="project" value="UniProtKB-SubCell"/>
</dbReference>
<evidence type="ECO:0000256" key="1">
    <source>
        <dbReference type="ARBA" id="ARBA00004167"/>
    </source>
</evidence>
<dbReference type="Pfam" id="PF07963">
    <property type="entry name" value="N_methyl"/>
    <property type="match status" value="1"/>
</dbReference>
<keyword evidence="3 6" id="KW-0812">Transmembrane</keyword>
<reference evidence="7" key="1">
    <citation type="submission" date="2019-10" db="EMBL/GenBank/DDBJ databases">
        <title>Metagenomic sequencing of thiosulfate-disproportionating enrichment culture.</title>
        <authorList>
            <person name="Umezawa K."/>
            <person name="Kojima H."/>
            <person name="Fukui M."/>
        </authorList>
    </citation>
    <scope>NUCLEOTIDE SEQUENCE</scope>
    <source>
        <strain evidence="7">45J</strain>
    </source>
</reference>
<feature type="transmembrane region" description="Helical" evidence="6">
    <location>
        <begin position="21"/>
        <end position="40"/>
    </location>
</feature>
<evidence type="ECO:0000256" key="4">
    <source>
        <dbReference type="ARBA" id="ARBA00022989"/>
    </source>
</evidence>
<dbReference type="PANTHER" id="PTHR30093">
    <property type="entry name" value="GENERAL SECRETION PATHWAY PROTEIN G"/>
    <property type="match status" value="1"/>
</dbReference>
<proteinExistence type="predicted"/>
<dbReference type="EMBL" id="BLAB01000001">
    <property type="protein sequence ID" value="GER92795.1"/>
    <property type="molecule type" value="Genomic_DNA"/>
</dbReference>
<protein>
    <recommendedName>
        <fullName evidence="8">Prepilin-type cleavage/methylation domain-containing protein</fullName>
    </recommendedName>
</protein>
<keyword evidence="2" id="KW-0488">Methylation</keyword>
<evidence type="ECO:0000313" key="7">
    <source>
        <dbReference type="EMBL" id="GER92795.1"/>
    </source>
</evidence>
<evidence type="ECO:0000256" key="5">
    <source>
        <dbReference type="ARBA" id="ARBA00023136"/>
    </source>
</evidence>
<evidence type="ECO:0000256" key="3">
    <source>
        <dbReference type="ARBA" id="ARBA00022692"/>
    </source>
</evidence>
<dbReference type="InterPro" id="IPR045584">
    <property type="entry name" value="Pilin-like"/>
</dbReference>
<evidence type="ECO:0008006" key="8">
    <source>
        <dbReference type="Google" id="ProtNLM"/>
    </source>
</evidence>
<dbReference type="AlphaFoldDB" id="A0A5J4KXW0"/>
<dbReference type="PROSITE" id="PS00409">
    <property type="entry name" value="PROKAR_NTER_METHYL"/>
    <property type="match status" value="1"/>
</dbReference>
<evidence type="ECO:0000256" key="6">
    <source>
        <dbReference type="SAM" id="Phobius"/>
    </source>
</evidence>
<comment type="caution">
    <text evidence="7">The sequence shown here is derived from an EMBL/GenBank/DDBJ whole genome shotgun (WGS) entry which is preliminary data.</text>
</comment>
<dbReference type="PANTHER" id="PTHR30093:SF44">
    <property type="entry name" value="TYPE II SECRETION SYSTEM CORE PROTEIN G"/>
    <property type="match status" value="1"/>
</dbReference>
<comment type="subcellular location">
    <subcellularLocation>
        <location evidence="1">Membrane</location>
        <topology evidence="1">Single-pass membrane protein</topology>
    </subcellularLocation>
</comment>
<keyword evidence="5 6" id="KW-0472">Membrane</keyword>
<accession>A0A5J4KXW0</accession>
<evidence type="ECO:0000256" key="2">
    <source>
        <dbReference type="ARBA" id="ARBA00022481"/>
    </source>
</evidence>
<keyword evidence="4 6" id="KW-1133">Transmembrane helix</keyword>
<sequence>MFELIRRMKERDEKGFTLVELLIVIAIIAILAAIAIPQFASYRARGIESSMVADARNIATSLEAAFADCQAYPSLAATAGPAAPTLTAPTGCTATMPTVNISSGNTVTVTGGTTFTITVDNANARSGRSPVTMTNAGGATTCTWADGSNC</sequence>
<organism evidence="7">
    <name type="scientific">hot springs metagenome</name>
    <dbReference type="NCBI Taxonomy" id="433727"/>
    <lineage>
        <taxon>unclassified sequences</taxon>
        <taxon>metagenomes</taxon>
        <taxon>ecological metagenomes</taxon>
    </lineage>
</organism>
<dbReference type="Gene3D" id="3.30.700.10">
    <property type="entry name" value="Glycoprotein, Type 4 Pilin"/>
    <property type="match status" value="1"/>
</dbReference>
<dbReference type="SUPFAM" id="SSF54523">
    <property type="entry name" value="Pili subunits"/>
    <property type="match status" value="1"/>
</dbReference>
<dbReference type="InterPro" id="IPR012902">
    <property type="entry name" value="N_methyl_site"/>
</dbReference>
<gene>
    <name evidence="7" type="ORF">A45J_0521</name>
</gene>
<name>A0A5J4KXW0_9ZZZZ</name>
<dbReference type="NCBIfam" id="TIGR02532">
    <property type="entry name" value="IV_pilin_GFxxxE"/>
    <property type="match status" value="1"/>
</dbReference>